<dbReference type="SUPFAM" id="SSF53448">
    <property type="entry name" value="Nucleotide-diphospho-sugar transferases"/>
    <property type="match status" value="1"/>
</dbReference>
<dbReference type="Pfam" id="PF04488">
    <property type="entry name" value="Gly_transf_sug"/>
    <property type="match status" value="1"/>
</dbReference>
<proteinExistence type="inferred from homology"/>
<keyword evidence="3" id="KW-0812">Transmembrane</keyword>
<dbReference type="Gene3D" id="3.90.550.20">
    <property type="match status" value="1"/>
</dbReference>
<dbReference type="EMBL" id="JBBXJM010000001">
    <property type="protein sequence ID" value="KAL1413712.1"/>
    <property type="molecule type" value="Genomic_DNA"/>
</dbReference>
<evidence type="ECO:0000256" key="2">
    <source>
        <dbReference type="SAM" id="MobiDB-lite"/>
    </source>
</evidence>
<dbReference type="PANTHER" id="PTHR31834:SF1">
    <property type="entry name" value="INITIATION-SPECIFIC ALPHA-1,6-MANNOSYLTRANSFERASE"/>
    <property type="match status" value="1"/>
</dbReference>
<feature type="transmembrane region" description="Helical" evidence="3">
    <location>
        <begin position="30"/>
        <end position="49"/>
    </location>
</feature>
<dbReference type="Proteomes" id="UP001565368">
    <property type="component" value="Unassembled WGS sequence"/>
</dbReference>
<comment type="similarity">
    <text evidence="1">Belongs to the glycosyltransferase 32 family.</text>
</comment>
<reference evidence="4 5" key="1">
    <citation type="submission" date="2023-08" db="EMBL/GenBank/DDBJ databases">
        <title>Annotated Genome Sequence of Vanrija albida AlHP1.</title>
        <authorList>
            <person name="Herzog R."/>
        </authorList>
    </citation>
    <scope>NUCLEOTIDE SEQUENCE [LARGE SCALE GENOMIC DNA]</scope>
    <source>
        <strain evidence="4 5">AlHP1</strain>
    </source>
</reference>
<protein>
    <recommendedName>
        <fullName evidence="6">Alpha 1,4-glycosyltransferase domain-containing protein</fullName>
    </recommendedName>
</protein>
<name>A0ABR3QGD1_9TREE</name>
<evidence type="ECO:0000313" key="5">
    <source>
        <dbReference type="Proteomes" id="UP001565368"/>
    </source>
</evidence>
<dbReference type="InterPro" id="IPR007577">
    <property type="entry name" value="GlycoTrfase_DXD_sugar-bd_CS"/>
</dbReference>
<evidence type="ECO:0000313" key="4">
    <source>
        <dbReference type="EMBL" id="KAL1413712.1"/>
    </source>
</evidence>
<organism evidence="4 5">
    <name type="scientific">Vanrija albida</name>
    <dbReference type="NCBI Taxonomy" id="181172"/>
    <lineage>
        <taxon>Eukaryota</taxon>
        <taxon>Fungi</taxon>
        <taxon>Dikarya</taxon>
        <taxon>Basidiomycota</taxon>
        <taxon>Agaricomycotina</taxon>
        <taxon>Tremellomycetes</taxon>
        <taxon>Trichosporonales</taxon>
        <taxon>Trichosporonaceae</taxon>
        <taxon>Vanrija</taxon>
    </lineage>
</organism>
<evidence type="ECO:0000256" key="3">
    <source>
        <dbReference type="SAM" id="Phobius"/>
    </source>
</evidence>
<dbReference type="PANTHER" id="PTHR31834">
    <property type="entry name" value="INITIATION-SPECIFIC ALPHA-1,6-MANNOSYLTRANSFERASE"/>
    <property type="match status" value="1"/>
</dbReference>
<dbReference type="InterPro" id="IPR029044">
    <property type="entry name" value="Nucleotide-diphossugar_trans"/>
</dbReference>
<keyword evidence="5" id="KW-1185">Reference proteome</keyword>
<dbReference type="InterPro" id="IPR039367">
    <property type="entry name" value="Och1-like"/>
</dbReference>
<keyword evidence="3" id="KW-0472">Membrane</keyword>
<gene>
    <name evidence="4" type="ORF">Q8F55_001494</name>
</gene>
<dbReference type="RefSeq" id="XP_069213656.1">
    <property type="nucleotide sequence ID" value="XM_069350112.1"/>
</dbReference>
<dbReference type="GeneID" id="95982537"/>
<accession>A0ABR3QGD1</accession>
<evidence type="ECO:0008006" key="6">
    <source>
        <dbReference type="Google" id="ProtNLM"/>
    </source>
</evidence>
<feature type="compositionally biased region" description="Low complexity" evidence="2">
    <location>
        <begin position="60"/>
        <end position="69"/>
    </location>
</feature>
<keyword evidence="3" id="KW-1133">Transmembrane helix</keyword>
<feature type="region of interest" description="Disordered" evidence="2">
    <location>
        <begin position="59"/>
        <end position="87"/>
    </location>
</feature>
<evidence type="ECO:0000256" key="1">
    <source>
        <dbReference type="ARBA" id="ARBA00009003"/>
    </source>
</evidence>
<sequence length="500" mass="56063">MSPVSPSYRYRLLPGGPWRDQTNTWSRRRVVVTIGAAVFVLGLAAHWFVAPDAVKSLWESSTGSSSKGSADPASASGPLYPGGPMYPGDPGVQSYPDTFYDVPEPTTTFSEEHDWPAPHHTIAAEKTAPTDTKNHAHDHEITDLGDIADQRYKIGFKSFEEGDKMFFKRLHDFALRMPYSLQPALLASLHAHLPPAHSNLLPAPENPPEPPQDPAMVSYKNIFQTDFKEPGELTQKWRDMNAPDGWTLDWYDDARSEAWVRDVFAPAEEIEGGGVWWAYDYFTRGVLKADLLRYLLPLVKGGVYADVDTKPIRRIEEWGHLDVDVLDIEQTDGPDWHDKMATNAAIMVGFETDVHEKEGWFHYWPRPVGVCQWALASAPSHPIMLEVVRRVVNGTHFVQEHEKRAEREGHAERDAALSVIEWTGPGAFSDAVFAYLLARYDVSWHHVRGLRRPLRVGDVLILPITAFASGGEGDFEDEGPESPQALLQHFLRGGWKSDGQ</sequence>
<feature type="compositionally biased region" description="Low complexity" evidence="2">
    <location>
        <begin position="77"/>
        <end position="87"/>
    </location>
</feature>
<comment type="caution">
    <text evidence="4">The sequence shown here is derived from an EMBL/GenBank/DDBJ whole genome shotgun (WGS) entry which is preliminary data.</text>
</comment>